<proteinExistence type="predicted"/>
<protein>
    <recommendedName>
        <fullName evidence="1">Reverse transcriptase domain-containing protein</fullName>
    </recommendedName>
</protein>
<dbReference type="SUPFAM" id="SSF56672">
    <property type="entry name" value="DNA/RNA polymerases"/>
    <property type="match status" value="1"/>
</dbReference>
<evidence type="ECO:0000313" key="2">
    <source>
        <dbReference type="EMBL" id="KAH7404838.1"/>
    </source>
</evidence>
<feature type="domain" description="Reverse transcriptase" evidence="1">
    <location>
        <begin position="125"/>
        <end position="427"/>
    </location>
</feature>
<dbReference type="EMBL" id="CM035420">
    <property type="protein sequence ID" value="KAH7404838.1"/>
    <property type="molecule type" value="Genomic_DNA"/>
</dbReference>
<dbReference type="PANTHER" id="PTHR31635:SF196">
    <property type="entry name" value="REVERSE TRANSCRIPTASE DOMAIN-CONTAINING PROTEIN-RELATED"/>
    <property type="match status" value="1"/>
</dbReference>
<evidence type="ECO:0000259" key="1">
    <source>
        <dbReference type="PROSITE" id="PS50878"/>
    </source>
</evidence>
<dbReference type="Pfam" id="PF00078">
    <property type="entry name" value="RVT_1"/>
    <property type="match status" value="1"/>
</dbReference>
<dbReference type="InterPro" id="IPR043502">
    <property type="entry name" value="DNA/RNA_pol_sf"/>
</dbReference>
<gene>
    <name evidence="2" type="ORF">KP509_15G046100</name>
</gene>
<accession>A0A8T2T7R1</accession>
<dbReference type="Proteomes" id="UP000825935">
    <property type="component" value="Chromosome 15"/>
</dbReference>
<comment type="caution">
    <text evidence="2">The sequence shown here is derived from an EMBL/GenBank/DDBJ whole genome shotgun (WGS) entry which is preliminary data.</text>
</comment>
<sequence length="855" mass="98451">MCNILKWKQARESIPLLVDNNGTECCTEVENRSIIVEHFTNLLGVSIPPSPQRRDSMATISRVAQSSIPRNLIALLDANISENEIIEVIDALPNGKSPGPDGLTNEFFKSFKHVVATPLRLVWQEALSFGALPECLNNGVIKLIHKRGDKNKIENLRPITMLQTGYKIIAKVISCHLKSWLSEGQKGFIKGRSILEAIVDIWEGLAFAEESAQDLVFIKIDFDKAYDGLGWDFILQSLKDLGCSQKFTKMVSTLLGNASTRININGKLSEPIRLKRSIRQGCPLAPLLFTIDSNGLSCLLKHHMDVGNLKNLSLPLNHGQMIARLFADDMNAFVHNDINSIEVFWWCLDTFCVASGSKINHAKIAFRAISGPSPQLLVDQGCQVIPSGQVFCLLGIPMGFDISMDQRWNWVLSKLDSKLNHWKGMQVNLVGRAMVVNTFMLSTIIYFISCWRPKDKHLTKVERICRNFLWTRDPNRRGIPKIKWETCISPRDSRGLGILDIVELADKLAAKWLIKAWSNRESSWAKLIFRNTEDLTLVGLPGWKDIGILTLLFSPHPVSPKGSSLVCSLWKNWNKAKEFIRISDEWKWAAWIRQNDSIWFPIYGIRGVESWNLQTAKRLWNKGFKQWKQLWKQETSQWISFEELDPRLRITLEEWTLLQSRCLAWDRSTTRLLCGQDLPCLEGLKWSNGKKLSRTPNFKENLDVHHTLNKRWCLSWTKLRWELRFMSIWHPLIEVKKSVLMWQILHKGIWSTARANKICGVPPWCKRCHRCIEDLVHLFFDCPKSRVIWHHVTRVLRLSNEINWQQVMLGEAVGCSSRLWNAIRGETLWKIWRERCVSILAKLLRNGRSRNPCFF</sequence>
<keyword evidence="3" id="KW-1185">Reference proteome</keyword>
<dbReference type="OMA" id="FIRWINT"/>
<evidence type="ECO:0000313" key="3">
    <source>
        <dbReference type="Proteomes" id="UP000825935"/>
    </source>
</evidence>
<dbReference type="OrthoDB" id="1702117at2759"/>
<dbReference type="CDD" id="cd01650">
    <property type="entry name" value="RT_nLTR_like"/>
    <property type="match status" value="1"/>
</dbReference>
<reference evidence="2" key="1">
    <citation type="submission" date="2021-08" db="EMBL/GenBank/DDBJ databases">
        <title>WGS assembly of Ceratopteris richardii.</title>
        <authorList>
            <person name="Marchant D.B."/>
            <person name="Chen G."/>
            <person name="Jenkins J."/>
            <person name="Shu S."/>
            <person name="Leebens-Mack J."/>
            <person name="Grimwood J."/>
            <person name="Schmutz J."/>
            <person name="Soltis P."/>
            <person name="Soltis D."/>
            <person name="Chen Z.-H."/>
        </authorList>
    </citation>
    <scope>NUCLEOTIDE SEQUENCE</scope>
    <source>
        <strain evidence="2">Whitten #5841</strain>
        <tissue evidence="2">Leaf</tissue>
    </source>
</reference>
<dbReference type="PANTHER" id="PTHR31635">
    <property type="entry name" value="REVERSE TRANSCRIPTASE DOMAIN-CONTAINING PROTEIN-RELATED"/>
    <property type="match status" value="1"/>
</dbReference>
<organism evidence="2 3">
    <name type="scientific">Ceratopteris richardii</name>
    <name type="common">Triangle waterfern</name>
    <dbReference type="NCBI Taxonomy" id="49495"/>
    <lineage>
        <taxon>Eukaryota</taxon>
        <taxon>Viridiplantae</taxon>
        <taxon>Streptophyta</taxon>
        <taxon>Embryophyta</taxon>
        <taxon>Tracheophyta</taxon>
        <taxon>Polypodiopsida</taxon>
        <taxon>Polypodiidae</taxon>
        <taxon>Polypodiales</taxon>
        <taxon>Pteridineae</taxon>
        <taxon>Pteridaceae</taxon>
        <taxon>Parkerioideae</taxon>
        <taxon>Ceratopteris</taxon>
    </lineage>
</organism>
<dbReference type="PROSITE" id="PS50878">
    <property type="entry name" value="RT_POL"/>
    <property type="match status" value="1"/>
</dbReference>
<name>A0A8T2T7R1_CERRI</name>
<dbReference type="InterPro" id="IPR000477">
    <property type="entry name" value="RT_dom"/>
</dbReference>
<dbReference type="AlphaFoldDB" id="A0A8T2T7R1"/>